<dbReference type="Proteomes" id="UP001432027">
    <property type="component" value="Unassembled WGS sequence"/>
</dbReference>
<keyword evidence="12" id="KW-1185">Reference proteome</keyword>
<evidence type="ECO:0000256" key="8">
    <source>
        <dbReference type="ARBA" id="ARBA00023098"/>
    </source>
</evidence>
<dbReference type="GO" id="GO:0005789">
    <property type="term" value="C:endoplasmic reticulum membrane"/>
    <property type="evidence" value="ECO:0007669"/>
    <property type="project" value="UniProtKB-SubCell"/>
</dbReference>
<evidence type="ECO:0000256" key="2">
    <source>
        <dbReference type="ARBA" id="ARBA00005420"/>
    </source>
</evidence>
<keyword evidence="10" id="KW-0012">Acyltransferase</keyword>
<dbReference type="AlphaFoldDB" id="A0AAV5UJQ2"/>
<proteinExistence type="inferred from homology"/>
<dbReference type="InterPro" id="IPR007130">
    <property type="entry name" value="DAGAT"/>
</dbReference>
<comment type="subcellular location">
    <subcellularLocation>
        <location evidence="1">Endoplasmic reticulum membrane</location>
        <topology evidence="1">Multi-pass membrane protein</topology>
    </subcellularLocation>
</comment>
<evidence type="ECO:0000256" key="5">
    <source>
        <dbReference type="ARBA" id="ARBA00022692"/>
    </source>
</evidence>
<keyword evidence="8" id="KW-0443">Lipid metabolism</keyword>
<evidence type="ECO:0000313" key="12">
    <source>
        <dbReference type="Proteomes" id="UP001432027"/>
    </source>
</evidence>
<keyword evidence="4" id="KW-0808">Transferase</keyword>
<evidence type="ECO:0000256" key="3">
    <source>
        <dbReference type="ARBA" id="ARBA00022516"/>
    </source>
</evidence>
<accession>A0AAV5UJQ2</accession>
<evidence type="ECO:0000256" key="7">
    <source>
        <dbReference type="ARBA" id="ARBA00022989"/>
    </source>
</evidence>
<evidence type="ECO:0000256" key="6">
    <source>
        <dbReference type="ARBA" id="ARBA00022824"/>
    </source>
</evidence>
<gene>
    <name evidence="11" type="ORF">PENTCL1PPCAC_28773</name>
</gene>
<comment type="caution">
    <text evidence="11">The sequence shown here is derived from an EMBL/GenBank/DDBJ whole genome shotgun (WGS) entry which is preliminary data.</text>
</comment>
<sequence>CRTCWPWPVLRDYFSHQIVKTAELSPERNYLIGSHPHGILHIGGALTFSGKVSGFNDIFPGITQTIVTLQGQFQWPYRRETLMFIAVLDQQNLSICITFL</sequence>
<reference evidence="11" key="1">
    <citation type="submission" date="2023-10" db="EMBL/GenBank/DDBJ databases">
        <title>Genome assembly of Pristionchus species.</title>
        <authorList>
            <person name="Yoshida K."/>
            <person name="Sommer R.J."/>
        </authorList>
    </citation>
    <scope>NUCLEOTIDE SEQUENCE</scope>
    <source>
        <strain evidence="11">RS0144</strain>
    </source>
</reference>
<keyword evidence="6" id="KW-0256">Endoplasmic reticulum</keyword>
<comment type="similarity">
    <text evidence="2">Belongs to the diacylglycerol acyltransferase family.</text>
</comment>
<organism evidence="11 12">
    <name type="scientific">Pristionchus entomophagus</name>
    <dbReference type="NCBI Taxonomy" id="358040"/>
    <lineage>
        <taxon>Eukaryota</taxon>
        <taxon>Metazoa</taxon>
        <taxon>Ecdysozoa</taxon>
        <taxon>Nematoda</taxon>
        <taxon>Chromadorea</taxon>
        <taxon>Rhabditida</taxon>
        <taxon>Rhabditina</taxon>
        <taxon>Diplogasteromorpha</taxon>
        <taxon>Diplogasteroidea</taxon>
        <taxon>Neodiplogasteridae</taxon>
        <taxon>Pristionchus</taxon>
    </lineage>
</organism>
<keyword evidence="5" id="KW-0812">Transmembrane</keyword>
<evidence type="ECO:0000256" key="9">
    <source>
        <dbReference type="ARBA" id="ARBA00023136"/>
    </source>
</evidence>
<dbReference type="PANTHER" id="PTHR12317">
    <property type="entry name" value="DIACYLGLYCEROL O-ACYLTRANSFERASE"/>
    <property type="match status" value="1"/>
</dbReference>
<protein>
    <submittedName>
        <fullName evidence="11">Uncharacterized protein</fullName>
    </submittedName>
</protein>
<dbReference type="GO" id="GO:0019432">
    <property type="term" value="P:triglyceride biosynthetic process"/>
    <property type="evidence" value="ECO:0007669"/>
    <property type="project" value="TreeGrafter"/>
</dbReference>
<dbReference type="GO" id="GO:0004144">
    <property type="term" value="F:diacylglycerol O-acyltransferase activity"/>
    <property type="evidence" value="ECO:0007669"/>
    <property type="project" value="TreeGrafter"/>
</dbReference>
<dbReference type="Pfam" id="PF03982">
    <property type="entry name" value="DAGAT"/>
    <property type="match status" value="1"/>
</dbReference>
<evidence type="ECO:0000256" key="1">
    <source>
        <dbReference type="ARBA" id="ARBA00004477"/>
    </source>
</evidence>
<keyword evidence="3" id="KW-0444">Lipid biosynthesis</keyword>
<dbReference type="PANTHER" id="PTHR12317:SF71">
    <property type="entry name" value="ACYLTRANSFERASE"/>
    <property type="match status" value="1"/>
</dbReference>
<evidence type="ECO:0000313" key="11">
    <source>
        <dbReference type="EMBL" id="GMT06599.1"/>
    </source>
</evidence>
<feature type="non-terminal residue" evidence="11">
    <location>
        <position position="1"/>
    </location>
</feature>
<dbReference type="EMBL" id="BTSX01000006">
    <property type="protein sequence ID" value="GMT06599.1"/>
    <property type="molecule type" value="Genomic_DNA"/>
</dbReference>
<keyword evidence="7" id="KW-1133">Transmembrane helix</keyword>
<evidence type="ECO:0000256" key="4">
    <source>
        <dbReference type="ARBA" id="ARBA00022679"/>
    </source>
</evidence>
<evidence type="ECO:0000256" key="10">
    <source>
        <dbReference type="ARBA" id="ARBA00023315"/>
    </source>
</evidence>
<name>A0AAV5UJQ2_9BILA</name>
<keyword evidence="9" id="KW-0472">Membrane</keyword>